<evidence type="ECO:0000313" key="2">
    <source>
        <dbReference type="Proteomes" id="UP000784294"/>
    </source>
</evidence>
<proteinExistence type="predicted"/>
<dbReference type="AlphaFoldDB" id="A0A3S5CR41"/>
<evidence type="ECO:0000313" key="1">
    <source>
        <dbReference type="EMBL" id="VEL41272.1"/>
    </source>
</evidence>
<sequence length="93" mass="10243">MAPIHFFTQFCALVSFNGAKSGFRQATKCHLQSSSSTICQTPKSPCGSMKSGFPELAQNSSPQLRHKRGFRAHFHAHVHTNAYQSFSRSASDP</sequence>
<organism evidence="1 2">
    <name type="scientific">Protopolystoma xenopodis</name>
    <dbReference type="NCBI Taxonomy" id="117903"/>
    <lineage>
        <taxon>Eukaryota</taxon>
        <taxon>Metazoa</taxon>
        <taxon>Spiralia</taxon>
        <taxon>Lophotrochozoa</taxon>
        <taxon>Platyhelminthes</taxon>
        <taxon>Monogenea</taxon>
        <taxon>Polyopisthocotylea</taxon>
        <taxon>Polystomatidea</taxon>
        <taxon>Polystomatidae</taxon>
        <taxon>Protopolystoma</taxon>
    </lineage>
</organism>
<gene>
    <name evidence="1" type="ORF">PXEA_LOCUS34712</name>
</gene>
<comment type="caution">
    <text evidence="1">The sequence shown here is derived from an EMBL/GenBank/DDBJ whole genome shotgun (WGS) entry which is preliminary data.</text>
</comment>
<dbReference type="EMBL" id="CAAALY010268641">
    <property type="protein sequence ID" value="VEL41272.1"/>
    <property type="molecule type" value="Genomic_DNA"/>
</dbReference>
<protein>
    <submittedName>
        <fullName evidence="1">Uncharacterized protein</fullName>
    </submittedName>
</protein>
<keyword evidence="2" id="KW-1185">Reference proteome</keyword>
<name>A0A3S5CR41_9PLAT</name>
<reference evidence="1" key="1">
    <citation type="submission" date="2018-11" db="EMBL/GenBank/DDBJ databases">
        <authorList>
            <consortium name="Pathogen Informatics"/>
        </authorList>
    </citation>
    <scope>NUCLEOTIDE SEQUENCE</scope>
</reference>
<accession>A0A3S5CR41</accession>
<dbReference type="Proteomes" id="UP000784294">
    <property type="component" value="Unassembled WGS sequence"/>
</dbReference>